<evidence type="ECO:0000256" key="3">
    <source>
        <dbReference type="ARBA" id="ARBA00022801"/>
    </source>
</evidence>
<dbReference type="GO" id="GO:0052689">
    <property type="term" value="F:carboxylic ester hydrolase activity"/>
    <property type="evidence" value="ECO:0007669"/>
    <property type="project" value="UniProtKB-KW"/>
</dbReference>
<evidence type="ECO:0000256" key="2">
    <source>
        <dbReference type="ARBA" id="ARBA00022729"/>
    </source>
</evidence>
<feature type="region of interest" description="Disordered" evidence="4">
    <location>
        <begin position="19"/>
        <end position="44"/>
    </location>
</feature>
<dbReference type="SUPFAM" id="SSF53474">
    <property type="entry name" value="alpha/beta-Hydrolases"/>
    <property type="match status" value="1"/>
</dbReference>
<dbReference type="PANTHER" id="PTHR47381:SF3">
    <property type="entry name" value="ALPHA_BETA-HYDROLASES SUPERFAMILY PROTEIN"/>
    <property type="match status" value="1"/>
</dbReference>
<reference evidence="6" key="1">
    <citation type="journal article" date="2020" name="mSystems">
        <title>Genome- and Community-Level Interaction Insights into Carbon Utilization and Element Cycling Functions of Hydrothermarchaeota in Hydrothermal Sediment.</title>
        <authorList>
            <person name="Zhou Z."/>
            <person name="Liu Y."/>
            <person name="Xu W."/>
            <person name="Pan J."/>
            <person name="Luo Z.H."/>
            <person name="Li M."/>
        </authorList>
    </citation>
    <scope>NUCLEOTIDE SEQUENCE [LARGE SCALE GENOMIC DNA]</scope>
    <source>
        <strain evidence="6">SpSt-508</strain>
    </source>
</reference>
<sequence length="410" mass="45660">MCVVSAAVSAAELPPVEELPARPELPDPLRMLDGRPVTSAQQWREERRPELVRLIQHYMYGYAPSPPGIMAQVTKTDETLLDGEGRLKEVEIRIQGLGDDAPRIHLALFLPRKTSGRPVPVFLALNKCGNAAVVRHPGVTVNPRAWKHSGCPEEIRGTEADFWCVDYLLSRGYGLATFHESDIDPDRHDFTDGIHPHYPNLPGPPEARWGTIAAWAWGLHRCVDYLLTDPDVDPRRICVTGHSRRGKTALLAAALDERIALVVPHQSGTGGMALSRNSQQETVERINRVFPHWFNDLFTQFNDREDRLPFDQHCVVALVAPRPLLDTEGAQDAWANFPRALDALRAADPVYKLLGARGLVGTGLVQNDEPIVGPNFGTIMQYRLDEKHTLNRAFWSKILDFADASLSPSP</sequence>
<dbReference type="Gene3D" id="3.40.50.1820">
    <property type="entry name" value="alpha/beta hydrolase"/>
    <property type="match status" value="1"/>
</dbReference>
<gene>
    <name evidence="6" type="ORF">ENS64_09925</name>
</gene>
<name>A0A7C4QPE7_9PLAN</name>
<dbReference type="EMBL" id="DSVQ01000012">
    <property type="protein sequence ID" value="HGT39563.1"/>
    <property type="molecule type" value="Genomic_DNA"/>
</dbReference>
<dbReference type="AlphaFoldDB" id="A0A7C4QPE7"/>
<comment type="caution">
    <text evidence="6">The sequence shown here is derived from an EMBL/GenBank/DDBJ whole genome shotgun (WGS) entry which is preliminary data.</text>
</comment>
<evidence type="ECO:0000256" key="4">
    <source>
        <dbReference type="SAM" id="MobiDB-lite"/>
    </source>
</evidence>
<dbReference type="PANTHER" id="PTHR47381">
    <property type="entry name" value="ALPHA/BETA-HYDROLASES SUPERFAMILY PROTEIN"/>
    <property type="match status" value="1"/>
</dbReference>
<evidence type="ECO:0000256" key="1">
    <source>
        <dbReference type="ARBA" id="ARBA00022487"/>
    </source>
</evidence>
<dbReference type="InterPro" id="IPR054579">
    <property type="entry name" value="GCE-like_dom"/>
</dbReference>
<feature type="compositionally biased region" description="Basic and acidic residues" evidence="4">
    <location>
        <begin position="19"/>
        <end position="33"/>
    </location>
</feature>
<protein>
    <submittedName>
        <fullName evidence="6">Acetylxylan esterase</fullName>
    </submittedName>
</protein>
<accession>A0A7C4QPE7</accession>
<keyword evidence="2" id="KW-0732">Signal</keyword>
<organism evidence="6">
    <name type="scientific">Schlesneria paludicola</name>
    <dbReference type="NCBI Taxonomy" id="360056"/>
    <lineage>
        <taxon>Bacteria</taxon>
        <taxon>Pseudomonadati</taxon>
        <taxon>Planctomycetota</taxon>
        <taxon>Planctomycetia</taxon>
        <taxon>Planctomycetales</taxon>
        <taxon>Planctomycetaceae</taxon>
        <taxon>Schlesneria</taxon>
    </lineage>
</organism>
<evidence type="ECO:0000313" key="6">
    <source>
        <dbReference type="EMBL" id="HGT39563.1"/>
    </source>
</evidence>
<dbReference type="Pfam" id="PF22244">
    <property type="entry name" value="GCE_fung"/>
    <property type="match status" value="1"/>
</dbReference>
<feature type="domain" description="4-O-methyl-glucuronoyl methylesterase-like" evidence="5">
    <location>
        <begin position="206"/>
        <end position="355"/>
    </location>
</feature>
<proteinExistence type="predicted"/>
<keyword evidence="1" id="KW-0719">Serine esterase</keyword>
<evidence type="ECO:0000259" key="5">
    <source>
        <dbReference type="Pfam" id="PF22244"/>
    </source>
</evidence>
<dbReference type="InterPro" id="IPR029058">
    <property type="entry name" value="AB_hydrolase_fold"/>
</dbReference>
<keyword evidence="3" id="KW-0378">Hydrolase</keyword>